<evidence type="ECO:0000259" key="1">
    <source>
        <dbReference type="Pfam" id="PF26154"/>
    </source>
</evidence>
<evidence type="ECO:0000313" key="2">
    <source>
        <dbReference type="EMBL" id="MBB6450366.1"/>
    </source>
</evidence>
<name>A0A841PT53_9BACL</name>
<dbReference type="EMBL" id="JACHHJ010000003">
    <property type="protein sequence ID" value="MBB6450366.1"/>
    <property type="molecule type" value="Genomic_DNA"/>
</dbReference>
<accession>A0A841PT53</accession>
<sequence>MESLTAKQYRFIRRYYDWMETVIEGLQTVIQFYRDQHEEQGDRLLSDMLAGFERFGEDNLTMHVVFGQQEDRVREWNQFQQEVYAAQNIPANSDPMNKIAQMTKTVLPAFQRWQMIVQSALDDVQSQKPDA</sequence>
<reference evidence="2 3" key="1">
    <citation type="submission" date="2020-08" db="EMBL/GenBank/DDBJ databases">
        <title>Genomic Encyclopedia of Type Strains, Phase IV (KMG-IV): sequencing the most valuable type-strain genomes for metagenomic binning, comparative biology and taxonomic classification.</title>
        <authorList>
            <person name="Goeker M."/>
        </authorList>
    </citation>
    <scope>NUCLEOTIDE SEQUENCE [LARGE SCALE GENOMIC DNA]</scope>
    <source>
        <strain evidence="2 3">DSM 21769</strain>
    </source>
</reference>
<dbReference type="InterPro" id="IPR058355">
    <property type="entry name" value="DUF8042"/>
</dbReference>
<keyword evidence="3" id="KW-1185">Reference proteome</keyword>
<proteinExistence type="predicted"/>
<protein>
    <recommendedName>
        <fullName evidence="1">DUF8042 domain-containing protein</fullName>
    </recommendedName>
</protein>
<dbReference type="RefSeq" id="WP_184404415.1">
    <property type="nucleotide sequence ID" value="NZ_JACHHJ010000003.1"/>
</dbReference>
<evidence type="ECO:0000313" key="3">
    <source>
        <dbReference type="Proteomes" id="UP000568839"/>
    </source>
</evidence>
<comment type="caution">
    <text evidence="2">The sequence shown here is derived from an EMBL/GenBank/DDBJ whole genome shotgun (WGS) entry which is preliminary data.</text>
</comment>
<dbReference type="Pfam" id="PF26154">
    <property type="entry name" value="DUF8042"/>
    <property type="match status" value="1"/>
</dbReference>
<dbReference type="AlphaFoldDB" id="A0A841PT53"/>
<dbReference type="Proteomes" id="UP000568839">
    <property type="component" value="Unassembled WGS sequence"/>
</dbReference>
<feature type="domain" description="DUF8042" evidence="1">
    <location>
        <begin position="6"/>
        <end position="121"/>
    </location>
</feature>
<gene>
    <name evidence="2" type="ORF">HNR44_002349</name>
</gene>
<organism evidence="2 3">
    <name type="scientific">Geomicrobium halophilum</name>
    <dbReference type="NCBI Taxonomy" id="549000"/>
    <lineage>
        <taxon>Bacteria</taxon>
        <taxon>Bacillati</taxon>
        <taxon>Bacillota</taxon>
        <taxon>Bacilli</taxon>
        <taxon>Bacillales</taxon>
        <taxon>Geomicrobium</taxon>
    </lineage>
</organism>